<keyword evidence="2" id="KW-1185">Reference proteome</keyword>
<dbReference type="Proteomes" id="UP001162131">
    <property type="component" value="Unassembled WGS sequence"/>
</dbReference>
<sequence>MNCYKHQRSHSLKSSKSTSKISPLFSILKFINPTNQREIDLEDMNSLLINVPEEQKLKVQQIFQRYIISTKKFWMPISTFLKMYDGNIADSHRKLTAKEKEHAISRINSYLTQKNSNQNLKHKRGVSFFDINTNLKQTTKKLGNERNFITYDESFADPAIYSSFSSGSNKSFINDSICKEKDKRMPLCENVMRSCLLRKSDLGELNRARNGHKRQNSLFVN</sequence>
<gene>
    <name evidence="1" type="ORF">BSTOLATCC_MIC9702</name>
</gene>
<evidence type="ECO:0000313" key="2">
    <source>
        <dbReference type="Proteomes" id="UP001162131"/>
    </source>
</evidence>
<comment type="caution">
    <text evidence="1">The sequence shown here is derived from an EMBL/GenBank/DDBJ whole genome shotgun (WGS) entry which is preliminary data.</text>
</comment>
<dbReference type="AlphaFoldDB" id="A0AAU9IWK6"/>
<organism evidence="1 2">
    <name type="scientific">Blepharisma stoltei</name>
    <dbReference type="NCBI Taxonomy" id="1481888"/>
    <lineage>
        <taxon>Eukaryota</taxon>
        <taxon>Sar</taxon>
        <taxon>Alveolata</taxon>
        <taxon>Ciliophora</taxon>
        <taxon>Postciliodesmatophora</taxon>
        <taxon>Heterotrichea</taxon>
        <taxon>Heterotrichida</taxon>
        <taxon>Blepharismidae</taxon>
        <taxon>Blepharisma</taxon>
    </lineage>
</organism>
<proteinExistence type="predicted"/>
<reference evidence="1" key="1">
    <citation type="submission" date="2021-09" db="EMBL/GenBank/DDBJ databases">
        <authorList>
            <consortium name="AG Swart"/>
            <person name="Singh M."/>
            <person name="Singh A."/>
            <person name="Seah K."/>
            <person name="Emmerich C."/>
        </authorList>
    </citation>
    <scope>NUCLEOTIDE SEQUENCE</scope>
    <source>
        <strain evidence="1">ATCC30299</strain>
    </source>
</reference>
<name>A0AAU9IWK6_9CILI</name>
<protein>
    <submittedName>
        <fullName evidence="1">Uncharacterized protein</fullName>
    </submittedName>
</protein>
<evidence type="ECO:0000313" key="1">
    <source>
        <dbReference type="EMBL" id="CAG9313901.1"/>
    </source>
</evidence>
<dbReference type="EMBL" id="CAJZBQ010000011">
    <property type="protein sequence ID" value="CAG9313901.1"/>
    <property type="molecule type" value="Genomic_DNA"/>
</dbReference>
<accession>A0AAU9IWK6</accession>